<evidence type="ECO:0000256" key="1">
    <source>
        <dbReference type="ARBA" id="ARBA00007114"/>
    </source>
</evidence>
<dbReference type="Pfam" id="PF05291">
    <property type="entry name" value="Bystin"/>
    <property type="match status" value="1"/>
</dbReference>
<dbReference type="AlphaFoldDB" id="A0A8H7V4X0"/>
<dbReference type="InterPro" id="IPR007955">
    <property type="entry name" value="Bystin"/>
</dbReference>
<reference evidence="2" key="1">
    <citation type="submission" date="2020-12" db="EMBL/GenBank/DDBJ databases">
        <title>Metabolic potential, ecology and presence of endohyphal bacteria is reflected in genomic diversity of Mucoromycotina.</title>
        <authorList>
            <person name="Muszewska A."/>
            <person name="Okrasinska A."/>
            <person name="Steczkiewicz K."/>
            <person name="Drgas O."/>
            <person name="Orlowska M."/>
            <person name="Perlinska-Lenart U."/>
            <person name="Aleksandrzak-Piekarczyk T."/>
            <person name="Szatraj K."/>
            <person name="Zielenkiewicz U."/>
            <person name="Pilsyk S."/>
            <person name="Malc E."/>
            <person name="Mieczkowski P."/>
            <person name="Kruszewska J.S."/>
            <person name="Biernat P."/>
            <person name="Pawlowska J."/>
        </authorList>
    </citation>
    <scope>NUCLEOTIDE SEQUENCE</scope>
    <source>
        <strain evidence="2">WA0000017839</strain>
    </source>
</reference>
<dbReference type="GO" id="GO:0005737">
    <property type="term" value="C:cytoplasm"/>
    <property type="evidence" value="ECO:0007669"/>
    <property type="project" value="TreeGrafter"/>
</dbReference>
<dbReference type="GO" id="GO:0005730">
    <property type="term" value="C:nucleolus"/>
    <property type="evidence" value="ECO:0007669"/>
    <property type="project" value="TreeGrafter"/>
</dbReference>
<gene>
    <name evidence="2" type="ORF">INT47_003261</name>
</gene>
<dbReference type="OrthoDB" id="2192561at2759"/>
<proteinExistence type="inferred from homology"/>
<keyword evidence="3" id="KW-1185">Reference proteome</keyword>
<dbReference type="GO" id="GO:0030515">
    <property type="term" value="F:snoRNA binding"/>
    <property type="evidence" value="ECO:0007669"/>
    <property type="project" value="TreeGrafter"/>
</dbReference>
<dbReference type="PANTHER" id="PTHR12821:SF0">
    <property type="entry name" value="BYSTIN"/>
    <property type="match status" value="1"/>
</dbReference>
<organism evidence="2 3">
    <name type="scientific">Mucor saturninus</name>
    <dbReference type="NCBI Taxonomy" id="64648"/>
    <lineage>
        <taxon>Eukaryota</taxon>
        <taxon>Fungi</taxon>
        <taxon>Fungi incertae sedis</taxon>
        <taxon>Mucoromycota</taxon>
        <taxon>Mucoromycotina</taxon>
        <taxon>Mucoromycetes</taxon>
        <taxon>Mucorales</taxon>
        <taxon>Mucorineae</taxon>
        <taxon>Mucoraceae</taxon>
        <taxon>Mucor</taxon>
    </lineage>
</organism>
<dbReference type="PANTHER" id="PTHR12821">
    <property type="entry name" value="BYSTIN"/>
    <property type="match status" value="1"/>
</dbReference>
<evidence type="ECO:0000313" key="3">
    <source>
        <dbReference type="Proteomes" id="UP000603453"/>
    </source>
</evidence>
<protein>
    <recommendedName>
        <fullName evidence="4">Bystin</fullName>
    </recommendedName>
</protein>
<sequence>MGKDKLSTSRSRLFSPWYAEGKGSSLEFETMDKTMSDTIYSIEKHQLERQRDKEEDELIDDILLSQARNLDLHPTSSVSSEETLSFQLSKEDEAMAIEFFANTTDVYMGTTLAEAIANKEEAVTTSKHDLCSTDSQVALVYTRIGEYLSTYESGRIPKAFKIIPSLSNWDHILLLTNPQSWTLLAMLEATKIFLNLIRANQTKLFFQWVLLPYFKEYIAKTGSFSLEGPLYLALSKGLHTAPALFMKGFLLPMVESNRCTLAESCALANLLTHHRKLPVHPTANALMKLSELPFSYSRLIITSVLLRKRLPLPNRAVDTLVVRFFVKSNLPVQLPHLWYETLYTFVKKDLMAGQKQRLCQWMETVASHPTLTASIQKALTLTESELTYSSDDSSASSDMMSE</sequence>
<dbReference type="GO" id="GO:0030688">
    <property type="term" value="C:preribosome, small subunit precursor"/>
    <property type="evidence" value="ECO:0007669"/>
    <property type="project" value="TreeGrafter"/>
</dbReference>
<comment type="similarity">
    <text evidence="1">Belongs to the bystin family.</text>
</comment>
<evidence type="ECO:0000313" key="2">
    <source>
        <dbReference type="EMBL" id="KAG2210276.1"/>
    </source>
</evidence>
<name>A0A8H7V4X0_9FUNG</name>
<comment type="caution">
    <text evidence="2">The sequence shown here is derived from an EMBL/GenBank/DDBJ whole genome shotgun (WGS) entry which is preliminary data.</text>
</comment>
<dbReference type="EMBL" id="JAEPRD010000012">
    <property type="protein sequence ID" value="KAG2210276.1"/>
    <property type="molecule type" value="Genomic_DNA"/>
</dbReference>
<dbReference type="GO" id="GO:0006364">
    <property type="term" value="P:rRNA processing"/>
    <property type="evidence" value="ECO:0007669"/>
    <property type="project" value="TreeGrafter"/>
</dbReference>
<dbReference type="Proteomes" id="UP000603453">
    <property type="component" value="Unassembled WGS sequence"/>
</dbReference>
<evidence type="ECO:0008006" key="4">
    <source>
        <dbReference type="Google" id="ProtNLM"/>
    </source>
</evidence>
<accession>A0A8H7V4X0</accession>